<evidence type="ECO:0000256" key="1">
    <source>
        <dbReference type="ARBA" id="ARBA00004141"/>
    </source>
</evidence>
<dbReference type="GO" id="GO:0005251">
    <property type="term" value="F:delayed rectifier potassium channel activity"/>
    <property type="evidence" value="ECO:0007669"/>
    <property type="project" value="TreeGrafter"/>
</dbReference>
<evidence type="ECO:0000256" key="2">
    <source>
        <dbReference type="ARBA" id="ARBA00022448"/>
    </source>
</evidence>
<dbReference type="PANTHER" id="PTHR11537:SF252">
    <property type="entry name" value="POTASSIUM VOLTAGE-GATED CHANNEL PROTEIN SHAW"/>
    <property type="match status" value="1"/>
</dbReference>
<feature type="region of interest" description="Disordered" evidence="8">
    <location>
        <begin position="173"/>
        <end position="205"/>
    </location>
</feature>
<keyword evidence="2" id="KW-0813">Transport</keyword>
<comment type="subcellular location">
    <subcellularLocation>
        <location evidence="1">Membrane</location>
        <topology evidence="1">Multi-pass membrane protein</topology>
    </subcellularLocation>
</comment>
<evidence type="ECO:0000256" key="6">
    <source>
        <dbReference type="ARBA" id="ARBA00023136"/>
    </source>
</evidence>
<dbReference type="GO" id="GO:0001508">
    <property type="term" value="P:action potential"/>
    <property type="evidence" value="ECO:0007669"/>
    <property type="project" value="TreeGrafter"/>
</dbReference>
<sequence length="288" mass="32418">MATVGYGDMVPKTYLVKLLDKKTSFDRYLQKALFVQGMVVGSLCALTGVLTIALPVPVIVSNFTMFYSHTQARAKLPKKRRRVLPIEQVRLQAKRIDGVGMVNLSHRRQAIVKTDSPLLASVKKEQGSHQNGNRFLNNMGQMKTSGRTATTNVTFIFADRQTLSLSPKLRRVMDSHNNNNKSVDDDESTPMLSSRNEDEDNSSPDVTVAAPLLEKSLIIDNSKILIVDRLSSFDTIDRTENNSLVLDHVERLFNDQLSERRSIKSAIKKQNFQRVNSIVIDKENDDEL</sequence>
<dbReference type="GO" id="GO:0043679">
    <property type="term" value="C:axon terminus"/>
    <property type="evidence" value="ECO:0007669"/>
    <property type="project" value="TreeGrafter"/>
</dbReference>
<proteinExistence type="predicted"/>
<accession>A0A915L242</accession>
<evidence type="ECO:0000256" key="9">
    <source>
        <dbReference type="SAM" id="Phobius"/>
    </source>
</evidence>
<evidence type="ECO:0000256" key="4">
    <source>
        <dbReference type="ARBA" id="ARBA00022989"/>
    </source>
</evidence>
<organism evidence="10 11">
    <name type="scientific">Romanomermis culicivorax</name>
    <name type="common">Nematode worm</name>
    <dbReference type="NCBI Taxonomy" id="13658"/>
    <lineage>
        <taxon>Eukaryota</taxon>
        <taxon>Metazoa</taxon>
        <taxon>Ecdysozoa</taxon>
        <taxon>Nematoda</taxon>
        <taxon>Enoplea</taxon>
        <taxon>Dorylaimia</taxon>
        <taxon>Mermithida</taxon>
        <taxon>Mermithoidea</taxon>
        <taxon>Mermithidae</taxon>
        <taxon>Romanomermis</taxon>
    </lineage>
</organism>
<dbReference type="SUPFAM" id="SSF81324">
    <property type="entry name" value="Voltage-gated potassium channels"/>
    <property type="match status" value="1"/>
</dbReference>
<keyword evidence="5" id="KW-0406">Ion transport</keyword>
<dbReference type="Gene3D" id="1.10.287.70">
    <property type="match status" value="1"/>
</dbReference>
<keyword evidence="10" id="KW-1185">Reference proteome</keyword>
<keyword evidence="4 9" id="KW-1133">Transmembrane helix</keyword>
<evidence type="ECO:0000256" key="8">
    <source>
        <dbReference type="SAM" id="MobiDB-lite"/>
    </source>
</evidence>
<dbReference type="GO" id="GO:0008076">
    <property type="term" value="C:voltage-gated potassium channel complex"/>
    <property type="evidence" value="ECO:0007669"/>
    <property type="project" value="InterPro"/>
</dbReference>
<name>A0A915L242_ROMCU</name>
<dbReference type="GO" id="GO:0045211">
    <property type="term" value="C:postsynaptic membrane"/>
    <property type="evidence" value="ECO:0007669"/>
    <property type="project" value="TreeGrafter"/>
</dbReference>
<dbReference type="Proteomes" id="UP000887565">
    <property type="component" value="Unplaced"/>
</dbReference>
<evidence type="ECO:0000313" key="10">
    <source>
        <dbReference type="Proteomes" id="UP000887565"/>
    </source>
</evidence>
<dbReference type="WBParaSite" id="nRc.2.0.1.t45214-RA">
    <property type="protein sequence ID" value="nRc.2.0.1.t45214-RA"/>
    <property type="gene ID" value="nRc.2.0.1.g45214"/>
</dbReference>
<protein>
    <submittedName>
        <fullName evidence="11">Potassium channel domain-containing protein</fullName>
    </submittedName>
</protein>
<dbReference type="GO" id="GO:0042734">
    <property type="term" value="C:presynaptic membrane"/>
    <property type="evidence" value="ECO:0007669"/>
    <property type="project" value="TreeGrafter"/>
</dbReference>
<evidence type="ECO:0000256" key="5">
    <source>
        <dbReference type="ARBA" id="ARBA00023065"/>
    </source>
</evidence>
<evidence type="ECO:0000313" key="11">
    <source>
        <dbReference type="WBParaSite" id="nRc.2.0.1.t45214-RA"/>
    </source>
</evidence>
<dbReference type="InterPro" id="IPR028325">
    <property type="entry name" value="VG_K_chnl"/>
</dbReference>
<keyword evidence="3 9" id="KW-0812">Transmembrane</keyword>
<evidence type="ECO:0000256" key="7">
    <source>
        <dbReference type="ARBA" id="ARBA00023303"/>
    </source>
</evidence>
<dbReference type="PANTHER" id="PTHR11537">
    <property type="entry name" value="VOLTAGE-GATED POTASSIUM CHANNEL"/>
    <property type="match status" value="1"/>
</dbReference>
<dbReference type="GO" id="GO:0032590">
    <property type="term" value="C:dendrite membrane"/>
    <property type="evidence" value="ECO:0007669"/>
    <property type="project" value="TreeGrafter"/>
</dbReference>
<dbReference type="AlphaFoldDB" id="A0A915L242"/>
<reference evidence="11" key="1">
    <citation type="submission" date="2022-11" db="UniProtKB">
        <authorList>
            <consortium name="WormBaseParasite"/>
        </authorList>
    </citation>
    <scope>IDENTIFICATION</scope>
</reference>
<evidence type="ECO:0000256" key="3">
    <source>
        <dbReference type="ARBA" id="ARBA00022692"/>
    </source>
</evidence>
<feature type="transmembrane region" description="Helical" evidence="9">
    <location>
        <begin position="32"/>
        <end position="56"/>
    </location>
</feature>
<keyword evidence="7" id="KW-0407">Ion channel</keyword>
<dbReference type="GO" id="GO:0032809">
    <property type="term" value="C:neuronal cell body membrane"/>
    <property type="evidence" value="ECO:0007669"/>
    <property type="project" value="TreeGrafter"/>
</dbReference>
<keyword evidence="6 9" id="KW-0472">Membrane</keyword>